<reference evidence="2" key="2">
    <citation type="journal article" date="2018" name="Mol. Plant Microbe Interact.">
        <title>Genome sequence resources for the wheat stripe rust pathogen (Puccinia striiformis f. sp. tritici) and the barley stripe rust pathogen (Puccinia striiformis f. sp. hordei).</title>
        <authorList>
            <person name="Xia C."/>
            <person name="Wang M."/>
            <person name="Yin C."/>
            <person name="Cornejo O.E."/>
            <person name="Hulbert S.H."/>
            <person name="Chen X."/>
        </authorList>
    </citation>
    <scope>NUCLEOTIDE SEQUENCE [LARGE SCALE GENOMIC DNA]</scope>
    <source>
        <strain evidence="2">93-210</strain>
    </source>
</reference>
<reference evidence="2" key="1">
    <citation type="journal article" date="2018" name="BMC Genomics">
        <title>Genomic insights into host adaptation between the wheat stripe rust pathogen (Puccinia striiformis f. sp. tritici) and the barley stripe rust pathogen (Puccinia striiformis f. sp. hordei).</title>
        <authorList>
            <person name="Xia C."/>
            <person name="Wang M."/>
            <person name="Yin C."/>
            <person name="Cornejo O.E."/>
            <person name="Hulbert S.H."/>
            <person name="Chen X."/>
        </authorList>
    </citation>
    <scope>NUCLEOTIDE SEQUENCE [LARGE SCALE GENOMIC DNA]</scope>
    <source>
        <strain evidence="2">93-210</strain>
    </source>
</reference>
<dbReference type="Proteomes" id="UP001060170">
    <property type="component" value="Chromosome 11"/>
</dbReference>
<comment type="caution">
    <text evidence="1">The sequence shown here is derived from an EMBL/GenBank/DDBJ whole genome shotgun (WGS) entry which is preliminary data.</text>
</comment>
<evidence type="ECO:0000313" key="2">
    <source>
        <dbReference type="Proteomes" id="UP001060170"/>
    </source>
</evidence>
<accession>A0ACC0E1F5</accession>
<sequence>MVNTRKSKAVLQGPLPPTTRAKRPKQTKAYKALLALPPLPPSPTEQTIEVPEPSTSYGKLLPTPFRPQDDHARRSSTSPESSKSSNTTTPSEENQPPNSPTIPLPKGPDPIDHLLGVIHNLELEQPAQSSAIPPKLYSLTSTPDFSPDPIFERPPSPFLSKLSHIFSEFLGRHPILTTNTPSMSTPINTSEPTPKSKFLQQPSLYKSDVDPLLADGSNFNKWQRGLTRVIHLTLGHANFFDKAENYTKLSAQEQTCLLFLIQITVHDELSSIVDRFNTGTEAYDAVQTNFQGSVRFRQIELMDKLLEFKITGLTTKPNQLAGLFNRVFEIFADLNKVGAGLPPVAESLVLQAICPTPPSMSRSQFFQNIALQLGAKKDITARDIQTIVNSAYGESIRFDSTTSSDVSVFRTWHNQPNNQSAPWGQNTSQGSWNSSRANPIQPPQRNPFQGQPRAGQPNGTNQRQQNIGRPGHPTVDDIAAAINNIRKGNQGPNDPNLFTNRPCLYCEVPGHWRSSCPTLRRDANLPAPGQPTNGRPASGFARQAAPPNGPPTGLEQQAAARSAVGADATGAAGAGTVLDSGATHHVSGSFHLFSSLLSLNPPMKLNLASSDGSMLATHSGHLRMTNGAGTLTIPKVLYSPEMTGTLLSLGQFIDAGFKPSFLPNNDIRLTSSFGSITAHYNRRSWTVNPNSFDLTSPSIKAITRSSNQASLSPSYEWHCRLGHVSDNIVKDFLKRFVPTFDIKSWTPFICESCKKSKSERRRQSLPEIIPREDRLDLLVTDVMGPFDQDINGNRFLLTVRNHATTYSFVFPMKSRSEVPSIIIALVKRLVLHFKTGPKFIRCDNAKEYTVKPLTDYLDSIGCQIIFTSPYTPEQNGEAERLNRTLGDIARTTLAHSELPSKLWSYAYRCACYLVNRLSNQRCKTSPLELWSGRQPLADTFYPFGSRASVHVPKERRKKLNQRGWTGYLIGYQDDERGWYFWNPSTQKTVNSECASFMDFQGKPIIPSPSSLANNPTVRRVLTLGQEKTKEICEEQDAQIDHLQAISDAEIPTTLKNALRSPAAGAWRDACISEWTQLTDIETFEIEEKDGKHSIGTRFVFDIKRDVNGEIEKFKARFVVRGFKQRLGIDVRSTFAPTASLLTLRALLVLALRNRWIINSFDITGAFVHSPIEETIYVDPPVELFPHLSGKVLRLKKALYGTRQASRCWWKHFKSLLHGWGFECDEVEECLYRYKKGDSVIIVWIHVDDGIVFGNNQNDLNTLRTNMENSLRVKWDTEPKKLVGLRLDYEGDSIFLSQHLLLDQTVEKFKTEVNSNLVPTYTPLAGDNLVTSWGEPVSPTLYQSLIGSINYLALGTRPDLSFAVNYLARFSSNPNETHWAALSHLVQYIHTTRSKRLRLRPTGDDLVTWVDANWGGEFQRSTSGFIITLMGSPIAWGSRRQKVVATSTCAAEFISLGSSVDFLLFLIPILKSLEVSANLSIKCDNRAAVLVSDDNASKGRMKSLERNFFFVNDAVREHQINLNWEDDSGVCWNSGLDVNSAQRTSKRMCVTADNVTGKEDSSSIGNTDRSLSNDVQQRNTSLLNRISTTENTITSKHYHQQQQESQLRNRIE</sequence>
<name>A0ACC0E1F5_9BASI</name>
<protein>
    <submittedName>
        <fullName evidence="1">Uncharacterized protein</fullName>
    </submittedName>
</protein>
<reference evidence="1 2" key="3">
    <citation type="journal article" date="2022" name="Microbiol. Spectr.">
        <title>Folding features and dynamics of 3D genome architecture in plant fungal pathogens.</title>
        <authorList>
            <person name="Xia C."/>
        </authorList>
    </citation>
    <scope>NUCLEOTIDE SEQUENCE [LARGE SCALE GENOMIC DNA]</scope>
    <source>
        <strain evidence="1 2">93-210</strain>
    </source>
</reference>
<organism evidence="1 2">
    <name type="scientific">Puccinia striiformis f. sp. tritici</name>
    <dbReference type="NCBI Taxonomy" id="168172"/>
    <lineage>
        <taxon>Eukaryota</taxon>
        <taxon>Fungi</taxon>
        <taxon>Dikarya</taxon>
        <taxon>Basidiomycota</taxon>
        <taxon>Pucciniomycotina</taxon>
        <taxon>Pucciniomycetes</taxon>
        <taxon>Pucciniales</taxon>
        <taxon>Pucciniaceae</taxon>
        <taxon>Puccinia</taxon>
    </lineage>
</organism>
<evidence type="ECO:0000313" key="1">
    <source>
        <dbReference type="EMBL" id="KAI7943467.1"/>
    </source>
</evidence>
<keyword evidence="2" id="KW-1185">Reference proteome</keyword>
<proteinExistence type="predicted"/>
<dbReference type="EMBL" id="CM045875">
    <property type="protein sequence ID" value="KAI7943467.1"/>
    <property type="molecule type" value="Genomic_DNA"/>
</dbReference>
<gene>
    <name evidence="1" type="ORF">MJO28_010995</name>
</gene>